<dbReference type="AlphaFoldDB" id="A0A3S0Q9E8"/>
<protein>
    <submittedName>
        <fullName evidence="6">LysR family transcriptional regulator</fullName>
    </submittedName>
</protein>
<dbReference type="Pfam" id="PF03466">
    <property type="entry name" value="LysR_substrate"/>
    <property type="match status" value="1"/>
</dbReference>
<dbReference type="SUPFAM" id="SSF46785">
    <property type="entry name" value="Winged helix' DNA-binding domain"/>
    <property type="match status" value="2"/>
</dbReference>
<evidence type="ECO:0000259" key="5">
    <source>
        <dbReference type="PROSITE" id="PS50931"/>
    </source>
</evidence>
<evidence type="ECO:0000313" key="7">
    <source>
        <dbReference type="Proteomes" id="UP000273611"/>
    </source>
</evidence>
<dbReference type="Pfam" id="PF00126">
    <property type="entry name" value="HTH_1"/>
    <property type="match status" value="2"/>
</dbReference>
<keyword evidence="3" id="KW-0238">DNA-binding</keyword>
<dbReference type="Gene3D" id="3.40.190.10">
    <property type="entry name" value="Periplasmic binding protein-like II"/>
    <property type="match status" value="2"/>
</dbReference>
<comment type="caution">
    <text evidence="6">The sequence shown here is derived from an EMBL/GenBank/DDBJ whole genome shotgun (WGS) entry which is preliminary data.</text>
</comment>
<dbReference type="EMBL" id="RIBW01000009">
    <property type="protein sequence ID" value="RUM00083.1"/>
    <property type="molecule type" value="Genomic_DNA"/>
</dbReference>
<evidence type="ECO:0000256" key="2">
    <source>
        <dbReference type="ARBA" id="ARBA00023015"/>
    </source>
</evidence>
<dbReference type="InterPro" id="IPR005119">
    <property type="entry name" value="LysR_subst-bd"/>
</dbReference>
<keyword evidence="2" id="KW-0805">Transcription regulation</keyword>
<feature type="domain" description="HTH lysR-type" evidence="5">
    <location>
        <begin position="7"/>
        <end position="64"/>
    </location>
</feature>
<dbReference type="Proteomes" id="UP000273611">
    <property type="component" value="Unassembled WGS sequence"/>
</dbReference>
<dbReference type="PROSITE" id="PS50931">
    <property type="entry name" value="HTH_LYSR"/>
    <property type="match status" value="2"/>
</dbReference>
<evidence type="ECO:0000313" key="6">
    <source>
        <dbReference type="EMBL" id="RUM00083.1"/>
    </source>
</evidence>
<feature type="domain" description="HTH lysR-type" evidence="5">
    <location>
        <begin position="104"/>
        <end position="161"/>
    </location>
</feature>
<sequence length="416" mass="45963">MIMHRELNLRHLEAVAVAGRLGSISSASQVMNLSQPALTQAVAKVEAQLGHLLFDRQPSGVIATEAGRLITARIERALAYVARGGQSVRRGARLPPLPHIERRITFGQLRALIAVDKAGSFALASKRTGLSEPALHRASRDLEQLLGVPLLTRQGRTVQPTPAAVLLLRFAHLAQSELNSGFDELDALRSEGAGRVTVGTMPLARAILLPQTLARFARTYPVASVNVIEGPYTELLARLREGEMDLLIGAMRDPPPVKDIAQEPLFIDDPVIVGRAGHPLLTEPGFPFSRLLDFPWVIATTGAPVRHRWEEMFTDQGLEPPRLRIECGSVLVVRGLMLEDDWLTLMSRDQFLFERRAGLLHEIAGTGPSLRRQIGLTTRDDWRPTQLQTAFMDTFRAVCADWTSGKAMERQPFRYA</sequence>
<dbReference type="Gene3D" id="1.10.10.10">
    <property type="entry name" value="Winged helix-like DNA-binding domain superfamily/Winged helix DNA-binding domain"/>
    <property type="match status" value="2"/>
</dbReference>
<name>A0A3S0Q9E8_9HYPH</name>
<dbReference type="GO" id="GO:0003700">
    <property type="term" value="F:DNA-binding transcription factor activity"/>
    <property type="evidence" value="ECO:0007669"/>
    <property type="project" value="InterPro"/>
</dbReference>
<organism evidence="6 7">
    <name type="scientific">Rhizobium anhuiense</name>
    <dbReference type="NCBI Taxonomy" id="1184720"/>
    <lineage>
        <taxon>Bacteria</taxon>
        <taxon>Pseudomonadati</taxon>
        <taxon>Pseudomonadota</taxon>
        <taxon>Alphaproteobacteria</taxon>
        <taxon>Hyphomicrobiales</taxon>
        <taxon>Rhizobiaceae</taxon>
        <taxon>Rhizobium/Agrobacterium group</taxon>
        <taxon>Rhizobium</taxon>
    </lineage>
</organism>
<reference evidence="6 7" key="1">
    <citation type="journal article" date="2015" name="Int. J. Syst. Evol. Microbiol.">
        <title>Rhizobium anhuiense sp. nov., isolated from effective nodules of Vicia faba and Pisum sativum.</title>
        <authorList>
            <person name="Zhang Y.J."/>
            <person name="Zheng W.T."/>
            <person name="Everall I."/>
            <person name="Young J.P."/>
            <person name="Zhang X.X."/>
            <person name="Tian C.F."/>
            <person name="Sui X.H."/>
            <person name="Wang E.T."/>
            <person name="Chen W.X."/>
        </authorList>
    </citation>
    <scope>NUCLEOTIDE SEQUENCE [LARGE SCALE GENOMIC DNA]</scope>
    <source>
        <strain evidence="6 7">CCBAU 23252</strain>
    </source>
</reference>
<comment type="similarity">
    <text evidence="1">Belongs to the LysR transcriptional regulatory family.</text>
</comment>
<dbReference type="SUPFAM" id="SSF53850">
    <property type="entry name" value="Periplasmic binding protein-like II"/>
    <property type="match status" value="1"/>
</dbReference>
<evidence type="ECO:0000256" key="4">
    <source>
        <dbReference type="ARBA" id="ARBA00023163"/>
    </source>
</evidence>
<dbReference type="InterPro" id="IPR036390">
    <property type="entry name" value="WH_DNA-bd_sf"/>
</dbReference>
<dbReference type="PANTHER" id="PTHR30126">
    <property type="entry name" value="HTH-TYPE TRANSCRIPTIONAL REGULATOR"/>
    <property type="match status" value="1"/>
</dbReference>
<dbReference type="InterPro" id="IPR036388">
    <property type="entry name" value="WH-like_DNA-bd_sf"/>
</dbReference>
<dbReference type="PRINTS" id="PR00039">
    <property type="entry name" value="HTHLYSR"/>
</dbReference>
<keyword evidence="4" id="KW-0804">Transcription</keyword>
<dbReference type="InterPro" id="IPR000847">
    <property type="entry name" value="LysR_HTH_N"/>
</dbReference>
<evidence type="ECO:0000256" key="1">
    <source>
        <dbReference type="ARBA" id="ARBA00009437"/>
    </source>
</evidence>
<evidence type="ECO:0000256" key="3">
    <source>
        <dbReference type="ARBA" id="ARBA00023125"/>
    </source>
</evidence>
<dbReference type="PANTHER" id="PTHR30126:SF98">
    <property type="entry name" value="HTH-TYPE TRANSCRIPTIONAL ACTIVATOR BAUR"/>
    <property type="match status" value="1"/>
</dbReference>
<dbReference type="GO" id="GO:0000976">
    <property type="term" value="F:transcription cis-regulatory region binding"/>
    <property type="evidence" value="ECO:0007669"/>
    <property type="project" value="TreeGrafter"/>
</dbReference>
<accession>A0A3S0Q9E8</accession>
<proteinExistence type="inferred from homology"/>
<gene>
    <name evidence="6" type="ORF">EEQ99_19745</name>
</gene>